<proteinExistence type="predicted"/>
<dbReference type="PANTHER" id="PTHR46832">
    <property type="entry name" value="5'-METHYLTHIOADENOSINE/S-ADENOSYLHOMOCYSTEINE NUCLEOSIDASE"/>
    <property type="match status" value="1"/>
</dbReference>
<evidence type="ECO:0000259" key="2">
    <source>
        <dbReference type="Pfam" id="PF18178"/>
    </source>
</evidence>
<sequence length="508" mass="53810">MNQSNHKPRYFLLAGSASRSAAPALLDRAHAFVREITKKVLEAGDGFVVYTAAEPVNESNQPLIFDWTILREIDVCHPGESALPRVVIVLAERHRRDSMNAEQRALIAKLSHRGLARVDVIPDEVVTGGNVGDAQAAHAVGMIALGGGKGVSDRAYKMMKLGLPIYPMDLKIGANSEDGEGALGLHRRFMSAPLSFLSHTGACAVSKTPALSLDEPVLQVAEIAAGVVAILEGELVAEAYAAPTDVLVLTALPIELSAAKIAFGVDEETPAAKTDIGQNHWRAQLQTTKGNLATCTIATFGSAGNVDAAATTATLLMEFRPKLVIMIGIAAGLQKKTALGDVVISDRVVAYEGAALVAGGLTEARPETYRPAFGIQQDVSNYLASARSVTERLTQAWKKQGLQYPETSKAGDVATEVMPKAATIASGEKLFRDPEKFRQLRELHGKVEVAEMEAVGIFAACTQHGVPSLVIRGISDFGDTKKDNSFHELASRAAAIVAADMVAFGLGS</sequence>
<evidence type="ECO:0000313" key="4">
    <source>
        <dbReference type="Proteomes" id="UP001448498"/>
    </source>
</evidence>
<dbReference type="InterPro" id="IPR000845">
    <property type="entry name" value="Nucleoside_phosphorylase_d"/>
</dbReference>
<accession>A0ABZ3DV91</accession>
<dbReference type="Proteomes" id="UP001448498">
    <property type="component" value="Chromosome 2"/>
</dbReference>
<protein>
    <submittedName>
        <fullName evidence="3">Phosphorylase</fullName>
    </submittedName>
</protein>
<dbReference type="InterPro" id="IPR041327">
    <property type="entry name" value="Cap17-like_N"/>
</dbReference>
<dbReference type="PANTHER" id="PTHR46832:SF1">
    <property type="entry name" value="5'-METHYLTHIOADENOSINE_S-ADENOSYLHOMOCYSTEINE NUCLEOSIDASE"/>
    <property type="match status" value="1"/>
</dbReference>
<feature type="domain" description="Nucleoside phosphorylase" evidence="1">
    <location>
        <begin position="270"/>
        <end position="496"/>
    </location>
</feature>
<gene>
    <name evidence="3" type="ORF">OHZ10_36535</name>
</gene>
<feature type="domain" description="ATP nucleosidase Cap17-like N-terminal" evidence="2">
    <location>
        <begin position="9"/>
        <end position="231"/>
    </location>
</feature>
<organism evidence="3 4">
    <name type="scientific">Burkholderia arboris</name>
    <dbReference type="NCBI Taxonomy" id="488730"/>
    <lineage>
        <taxon>Bacteria</taxon>
        <taxon>Pseudomonadati</taxon>
        <taxon>Pseudomonadota</taxon>
        <taxon>Betaproteobacteria</taxon>
        <taxon>Burkholderiales</taxon>
        <taxon>Burkholderiaceae</taxon>
        <taxon>Burkholderia</taxon>
        <taxon>Burkholderia cepacia complex</taxon>
    </lineage>
</organism>
<keyword evidence="4" id="KW-1185">Reference proteome</keyword>
<dbReference type="CDD" id="cd09008">
    <property type="entry name" value="MTAN"/>
    <property type="match status" value="1"/>
</dbReference>
<reference evidence="3 4" key="1">
    <citation type="submission" date="2022-10" db="EMBL/GenBank/DDBJ databases">
        <title>Genomic of Burkholderia cepacia PN-1.</title>
        <authorList>
            <person name="Yang Y."/>
            <person name="Guan H."/>
            <person name="Huang J."/>
        </authorList>
    </citation>
    <scope>NUCLEOTIDE SEQUENCE [LARGE SCALE GENOMIC DNA]</scope>
    <source>
        <strain evidence="3 4">PN-1</strain>
    </source>
</reference>
<name>A0ABZ3DV91_9BURK</name>
<dbReference type="SUPFAM" id="SSF53167">
    <property type="entry name" value="Purine and uridine phosphorylases"/>
    <property type="match status" value="1"/>
</dbReference>
<evidence type="ECO:0000313" key="3">
    <source>
        <dbReference type="EMBL" id="XAE53055.1"/>
    </source>
</evidence>
<dbReference type="EMBL" id="CP109823">
    <property type="protein sequence ID" value="XAE53055.1"/>
    <property type="molecule type" value="Genomic_DNA"/>
</dbReference>
<dbReference type="InterPro" id="IPR035994">
    <property type="entry name" value="Nucleoside_phosphorylase_sf"/>
</dbReference>
<evidence type="ECO:0000259" key="1">
    <source>
        <dbReference type="Pfam" id="PF01048"/>
    </source>
</evidence>
<dbReference type="Pfam" id="PF18178">
    <property type="entry name" value="Cap17-like_N"/>
    <property type="match status" value="1"/>
</dbReference>
<dbReference type="RefSeq" id="WP_342706131.1">
    <property type="nucleotide sequence ID" value="NZ_CP109823.1"/>
</dbReference>
<dbReference type="Gene3D" id="3.40.50.1580">
    <property type="entry name" value="Nucleoside phosphorylase domain"/>
    <property type="match status" value="1"/>
</dbReference>
<dbReference type="Pfam" id="PF01048">
    <property type="entry name" value="PNP_UDP_1"/>
    <property type="match status" value="1"/>
</dbReference>